<dbReference type="Gene3D" id="3.30.70.1450">
    <property type="entry name" value="Regulator of K+ conductance, C-terminal domain"/>
    <property type="match status" value="2"/>
</dbReference>
<keyword evidence="6" id="KW-0406">Ion transport</keyword>
<dbReference type="Pfam" id="PF02254">
    <property type="entry name" value="TrkA_N"/>
    <property type="match status" value="2"/>
</dbReference>
<feature type="domain" description="RCK C-terminal" evidence="8">
    <location>
        <begin position="136"/>
        <end position="220"/>
    </location>
</feature>
<dbReference type="PROSITE" id="PS51201">
    <property type="entry name" value="RCK_N"/>
    <property type="match status" value="2"/>
</dbReference>
<keyword evidence="4" id="KW-0630">Potassium</keyword>
<dbReference type="InterPro" id="IPR036721">
    <property type="entry name" value="RCK_C_sf"/>
</dbReference>
<evidence type="ECO:0000259" key="7">
    <source>
        <dbReference type="PROSITE" id="PS51201"/>
    </source>
</evidence>
<organism evidence="9 10">
    <name type="scientific">Desulfurobacterium thermolithotrophum (strain DSM 11699 / BSA)</name>
    <dbReference type="NCBI Taxonomy" id="868864"/>
    <lineage>
        <taxon>Bacteria</taxon>
        <taxon>Pseudomonadati</taxon>
        <taxon>Aquificota</taxon>
        <taxon>Aquificia</taxon>
        <taxon>Desulfurobacteriales</taxon>
        <taxon>Desulfurobacteriaceae</taxon>
        <taxon>Desulfurobacterium</taxon>
    </lineage>
</organism>
<evidence type="ECO:0000256" key="2">
    <source>
        <dbReference type="ARBA" id="ARBA00022448"/>
    </source>
</evidence>
<dbReference type="EMBL" id="CP002543">
    <property type="protein sequence ID" value="ADY73936.1"/>
    <property type="molecule type" value="Genomic_DNA"/>
</dbReference>
<accession>F0S158</accession>
<dbReference type="KEGG" id="dte:Dester_1301"/>
<reference evidence="9 10" key="1">
    <citation type="journal article" date="2011" name="Stand. Genomic Sci.">
        <title>Complete genome sequence of the thermophilic sulfur-reducer Desulfurobacterium thermolithotrophum type strain (BSA(T)) from a deep-sea hydrothermal vent.</title>
        <authorList>
            <person name="Goker M."/>
            <person name="Daligault H."/>
            <person name="Mwirichia R."/>
            <person name="Lapidus A."/>
            <person name="Lucas S."/>
            <person name="Deshpande S."/>
            <person name="Pagani I."/>
            <person name="Tapia R."/>
            <person name="Cheng J.F."/>
            <person name="Goodwin L."/>
            <person name="Pitluck S."/>
            <person name="Liolios K."/>
            <person name="Ivanova N."/>
            <person name="Mavromatis K."/>
            <person name="Mikhailova N."/>
            <person name="Pati A."/>
            <person name="Chen A."/>
            <person name="Palaniappan K."/>
            <person name="Han C."/>
            <person name="Land M."/>
            <person name="Hauser L."/>
            <person name="Pan C."/>
            <person name="Brambilla E.M."/>
            <person name="Rohde M."/>
            <person name="Spring S."/>
            <person name="Sikorski J."/>
            <person name="Wirth R."/>
            <person name="Detter J.C."/>
            <person name="Woyke T."/>
            <person name="Bristow J."/>
            <person name="Eisen J.A."/>
            <person name="Markowitz V."/>
            <person name="Hugenholtz P."/>
            <person name="Kyrpides N.C."/>
            <person name="Klenk H.P."/>
        </authorList>
    </citation>
    <scope>NUCLEOTIDE SEQUENCE [LARGE SCALE GENOMIC DNA]</scope>
    <source>
        <strain evidence="10">DSM 11699 / BSA</strain>
    </source>
</reference>
<evidence type="ECO:0000256" key="3">
    <source>
        <dbReference type="ARBA" id="ARBA00022538"/>
    </source>
</evidence>
<dbReference type="PANTHER" id="PTHR43833">
    <property type="entry name" value="POTASSIUM CHANNEL PROTEIN 2-RELATED-RELATED"/>
    <property type="match status" value="1"/>
</dbReference>
<dbReference type="PRINTS" id="PR00335">
    <property type="entry name" value="KUPTAKETRKA"/>
</dbReference>
<dbReference type="PROSITE" id="PS51202">
    <property type="entry name" value="RCK_C"/>
    <property type="match status" value="2"/>
</dbReference>
<dbReference type="Pfam" id="PF02080">
    <property type="entry name" value="TrkA_C"/>
    <property type="match status" value="2"/>
</dbReference>
<dbReference type="eggNOG" id="COG0569">
    <property type="taxonomic scope" value="Bacteria"/>
</dbReference>
<dbReference type="InterPro" id="IPR050721">
    <property type="entry name" value="Trk_Ktr_HKT_K-transport"/>
</dbReference>
<keyword evidence="2" id="KW-0813">Transport</keyword>
<evidence type="ECO:0000313" key="10">
    <source>
        <dbReference type="Proteomes" id="UP000007102"/>
    </source>
</evidence>
<dbReference type="Gene3D" id="3.40.50.720">
    <property type="entry name" value="NAD(P)-binding Rossmann-like Domain"/>
    <property type="match status" value="2"/>
</dbReference>
<keyword evidence="3" id="KW-0633">Potassium transport</keyword>
<dbReference type="SUPFAM" id="SSF116726">
    <property type="entry name" value="TrkA C-terminal domain-like"/>
    <property type="match status" value="2"/>
</dbReference>
<dbReference type="GO" id="GO:0015079">
    <property type="term" value="F:potassium ion transmembrane transporter activity"/>
    <property type="evidence" value="ECO:0007669"/>
    <property type="project" value="InterPro"/>
</dbReference>
<dbReference type="InterPro" id="IPR003148">
    <property type="entry name" value="RCK_N"/>
</dbReference>
<evidence type="ECO:0000259" key="8">
    <source>
        <dbReference type="PROSITE" id="PS51202"/>
    </source>
</evidence>
<feature type="domain" description="RCK N-terminal" evidence="7">
    <location>
        <begin position="1"/>
        <end position="117"/>
    </location>
</feature>
<dbReference type="GO" id="GO:0005886">
    <property type="term" value="C:plasma membrane"/>
    <property type="evidence" value="ECO:0007669"/>
    <property type="project" value="InterPro"/>
</dbReference>
<dbReference type="InterPro" id="IPR036291">
    <property type="entry name" value="NAD(P)-bd_dom_sf"/>
</dbReference>
<evidence type="ECO:0000313" key="9">
    <source>
        <dbReference type="EMBL" id="ADY73936.1"/>
    </source>
</evidence>
<feature type="domain" description="RCK C-terminal" evidence="8">
    <location>
        <begin position="360"/>
        <end position="430"/>
    </location>
</feature>
<keyword evidence="10" id="KW-1185">Reference proteome</keyword>
<dbReference type="AlphaFoldDB" id="F0S158"/>
<dbReference type="HOGENOM" id="CLU_046525_0_2_0"/>
<dbReference type="Proteomes" id="UP000007102">
    <property type="component" value="Chromosome"/>
</dbReference>
<dbReference type="InterPro" id="IPR006036">
    <property type="entry name" value="K_uptake_TrkA"/>
</dbReference>
<dbReference type="RefSeq" id="WP_013638886.1">
    <property type="nucleotide sequence ID" value="NC_015185.1"/>
</dbReference>
<evidence type="ECO:0000256" key="1">
    <source>
        <dbReference type="ARBA" id="ARBA00017378"/>
    </source>
</evidence>
<dbReference type="STRING" id="868864.Dester_1301"/>
<proteinExistence type="predicted"/>
<protein>
    <recommendedName>
        <fullName evidence="1">Trk system potassium uptake protein TrkA</fullName>
    </recommendedName>
</protein>
<dbReference type="PANTHER" id="PTHR43833:SF5">
    <property type="entry name" value="TRK SYSTEM POTASSIUM UPTAKE PROTEIN TRKA"/>
    <property type="match status" value="1"/>
</dbReference>
<evidence type="ECO:0000256" key="5">
    <source>
        <dbReference type="ARBA" id="ARBA00023027"/>
    </source>
</evidence>
<dbReference type="InParanoid" id="F0S158"/>
<evidence type="ECO:0000256" key="6">
    <source>
        <dbReference type="ARBA" id="ARBA00023065"/>
    </source>
</evidence>
<reference evidence="10" key="2">
    <citation type="submission" date="2011-02" db="EMBL/GenBank/DDBJ databases">
        <title>The complete genome of Desulfurobacterium thermolithotrophum DSM 11699.</title>
        <authorList>
            <consortium name="US DOE Joint Genome Institute (JGI-PGF)"/>
            <person name="Lucas S."/>
            <person name="Copeland A."/>
            <person name="Lapidus A."/>
            <person name="Bruce D."/>
            <person name="Goodwin L."/>
            <person name="Pitluck S."/>
            <person name="Kyrpides N."/>
            <person name="Mavromatis K."/>
            <person name="Pagani I."/>
            <person name="Ivanova N."/>
            <person name="Mikhailova N."/>
            <person name="Daligault H."/>
            <person name="Detter J.C."/>
            <person name="Tapia R."/>
            <person name="Han C."/>
            <person name="Land M."/>
            <person name="Hauser L."/>
            <person name="Markowitz V."/>
            <person name="Cheng J.-F."/>
            <person name="Hugenholtz P."/>
            <person name="Woyke T."/>
            <person name="Wu D."/>
            <person name="Spring S."/>
            <person name="Brambilla E."/>
            <person name="Klenk H.-P."/>
            <person name="Eisen J.A."/>
        </authorList>
    </citation>
    <scope>NUCLEOTIDE SEQUENCE [LARGE SCALE GENOMIC DNA]</scope>
    <source>
        <strain evidence="10">DSM 11699 / BSA</strain>
    </source>
</reference>
<sequence>MKVCIIGAGVVGSYLAKKLSRENHEIAVIDVDSAKVEQLSYSYDILGLPCNALDVNCLKRVEDFDLFIVVTENEEKNVAIAVLLKAVFNKENVILRVSNKAFSSPPVRDFLKVDTVNVFSEITQTVLSIVKYPFALSTVKLENEELIIFKYLVKVEDSLAGKQIQELGETRNKVEFTIVAIEREGKIIIPRGESFIYPDDKIYVAVNEGKIKSLVEELGINYSPIKSVFVLGYSKLTEELLSKLSQFKEVNLKFVSPQKEICDLVSGLFPSITVFHGELTDVELLKSENIQNSDLVISLTDDEEANILSCILAKNLGAKKACALVFHPEYEVLVESIGIDAPIVPRKLLASKVYKKLSKKGVLDIAEISEDIDIVEVEVDSSLSGRKISEAKLKSCRLIIAVKKGEKLFIAKGDTVLENGDKLICIGKKG</sequence>
<dbReference type="FunCoup" id="F0S158">
    <property type="interactions" value="111"/>
</dbReference>
<dbReference type="InterPro" id="IPR006037">
    <property type="entry name" value="RCK_C"/>
</dbReference>
<name>F0S158_DESTD</name>
<keyword evidence="5" id="KW-0520">NAD</keyword>
<dbReference type="OrthoDB" id="9775180at2"/>
<dbReference type="SUPFAM" id="SSF51735">
    <property type="entry name" value="NAD(P)-binding Rossmann-fold domains"/>
    <property type="match status" value="2"/>
</dbReference>
<feature type="domain" description="RCK N-terminal" evidence="7">
    <location>
        <begin position="225"/>
        <end position="344"/>
    </location>
</feature>
<gene>
    <name evidence="9" type="ordered locus">Dester_1301</name>
</gene>
<evidence type="ECO:0000256" key="4">
    <source>
        <dbReference type="ARBA" id="ARBA00022958"/>
    </source>
</evidence>